<keyword evidence="1" id="KW-0472">Membrane</keyword>
<keyword evidence="3" id="KW-1185">Reference proteome</keyword>
<feature type="transmembrane region" description="Helical" evidence="1">
    <location>
        <begin position="73"/>
        <end position="92"/>
    </location>
</feature>
<feature type="transmembrane region" description="Helical" evidence="1">
    <location>
        <begin position="49"/>
        <end position="67"/>
    </location>
</feature>
<organism evidence="2 3">
    <name type="scientific">Aeromonas lusitana</name>
    <dbReference type="NCBI Taxonomy" id="931529"/>
    <lineage>
        <taxon>Bacteria</taxon>
        <taxon>Pseudomonadati</taxon>
        <taxon>Pseudomonadota</taxon>
        <taxon>Gammaproteobacteria</taxon>
        <taxon>Aeromonadales</taxon>
        <taxon>Aeromonadaceae</taxon>
        <taxon>Aeromonas</taxon>
    </lineage>
</organism>
<accession>A0A2M8H655</accession>
<evidence type="ECO:0000256" key="1">
    <source>
        <dbReference type="SAM" id="Phobius"/>
    </source>
</evidence>
<name>A0A2M8H655_9GAMM</name>
<evidence type="ECO:0000313" key="2">
    <source>
        <dbReference type="EMBL" id="PJC92054.1"/>
    </source>
</evidence>
<sequence length="94" mass="10016">MGLAALVGMGSEGGAISLLLGACLVLGSLGLLTLSRLDRHFRLGAPLGYVRWSLAGLVAGTVASMPLLWLLPGQWLCLWPLLAVAYFLTRILRR</sequence>
<dbReference type="Proteomes" id="UP000232060">
    <property type="component" value="Unassembled WGS sequence"/>
</dbReference>
<evidence type="ECO:0000313" key="3">
    <source>
        <dbReference type="Proteomes" id="UP000232060"/>
    </source>
</evidence>
<comment type="caution">
    <text evidence="2">The sequence shown here is derived from an EMBL/GenBank/DDBJ whole genome shotgun (WGS) entry which is preliminary data.</text>
</comment>
<feature type="transmembrane region" description="Helical" evidence="1">
    <location>
        <begin position="15"/>
        <end position="37"/>
    </location>
</feature>
<reference evidence="2 3" key="1">
    <citation type="submission" date="2017-11" db="EMBL/GenBank/DDBJ databases">
        <title>Draft genome sequence of environmental isolate Aeromonas lusitania sp. nov. MDC 2473.</title>
        <authorList>
            <person name="Colston S.M."/>
            <person name="Navarro A."/>
            <person name="Martinez-Murcia A.J."/>
            <person name="Graf J."/>
        </authorList>
    </citation>
    <scope>NUCLEOTIDE SEQUENCE [LARGE SCALE GENOMIC DNA]</scope>
    <source>
        <strain evidence="2 3">MDC 2473</strain>
    </source>
</reference>
<proteinExistence type="predicted"/>
<dbReference type="AlphaFoldDB" id="A0A2M8H655"/>
<protein>
    <submittedName>
        <fullName evidence="2">Uncharacterized protein</fullName>
    </submittedName>
</protein>
<gene>
    <name evidence="2" type="ORF">CUC44_16765</name>
</gene>
<dbReference type="EMBL" id="PGCP01000032">
    <property type="protein sequence ID" value="PJC92054.1"/>
    <property type="molecule type" value="Genomic_DNA"/>
</dbReference>
<keyword evidence="1" id="KW-0812">Transmembrane</keyword>
<keyword evidence="1" id="KW-1133">Transmembrane helix</keyword>